<name>A0A9P4NP56_9PEZI</name>
<dbReference type="AlphaFoldDB" id="A0A9P4NP56"/>
<gene>
    <name evidence="1" type="ORF">EJ08DRAFT_698684</name>
</gene>
<dbReference type="EMBL" id="MU007050">
    <property type="protein sequence ID" value="KAF2429107.1"/>
    <property type="molecule type" value="Genomic_DNA"/>
</dbReference>
<accession>A0A9P4NP56</accession>
<organism evidence="1 2">
    <name type="scientific">Tothia fuscella</name>
    <dbReference type="NCBI Taxonomy" id="1048955"/>
    <lineage>
        <taxon>Eukaryota</taxon>
        <taxon>Fungi</taxon>
        <taxon>Dikarya</taxon>
        <taxon>Ascomycota</taxon>
        <taxon>Pezizomycotina</taxon>
        <taxon>Dothideomycetes</taxon>
        <taxon>Pleosporomycetidae</taxon>
        <taxon>Venturiales</taxon>
        <taxon>Cylindrosympodiaceae</taxon>
        <taxon>Tothia</taxon>
    </lineage>
</organism>
<comment type="caution">
    <text evidence="1">The sequence shown here is derived from an EMBL/GenBank/DDBJ whole genome shotgun (WGS) entry which is preliminary data.</text>
</comment>
<reference evidence="1" key="1">
    <citation type="journal article" date="2020" name="Stud. Mycol.">
        <title>101 Dothideomycetes genomes: a test case for predicting lifestyles and emergence of pathogens.</title>
        <authorList>
            <person name="Haridas S."/>
            <person name="Albert R."/>
            <person name="Binder M."/>
            <person name="Bloem J."/>
            <person name="Labutti K."/>
            <person name="Salamov A."/>
            <person name="Andreopoulos B."/>
            <person name="Baker S."/>
            <person name="Barry K."/>
            <person name="Bills G."/>
            <person name="Bluhm B."/>
            <person name="Cannon C."/>
            <person name="Castanera R."/>
            <person name="Culley D."/>
            <person name="Daum C."/>
            <person name="Ezra D."/>
            <person name="Gonzalez J."/>
            <person name="Henrissat B."/>
            <person name="Kuo A."/>
            <person name="Liang C."/>
            <person name="Lipzen A."/>
            <person name="Lutzoni F."/>
            <person name="Magnuson J."/>
            <person name="Mondo S."/>
            <person name="Nolan M."/>
            <person name="Ohm R."/>
            <person name="Pangilinan J."/>
            <person name="Park H.-J."/>
            <person name="Ramirez L."/>
            <person name="Alfaro M."/>
            <person name="Sun H."/>
            <person name="Tritt A."/>
            <person name="Yoshinaga Y."/>
            <person name="Zwiers L.-H."/>
            <person name="Turgeon B."/>
            <person name="Goodwin S."/>
            <person name="Spatafora J."/>
            <person name="Crous P."/>
            <person name="Grigoriev I."/>
        </authorList>
    </citation>
    <scope>NUCLEOTIDE SEQUENCE</scope>
    <source>
        <strain evidence="1">CBS 130266</strain>
    </source>
</reference>
<evidence type="ECO:0000313" key="2">
    <source>
        <dbReference type="Proteomes" id="UP000800235"/>
    </source>
</evidence>
<evidence type="ECO:0008006" key="3">
    <source>
        <dbReference type="Google" id="ProtNLM"/>
    </source>
</evidence>
<dbReference type="Gene3D" id="3.80.10.10">
    <property type="entry name" value="Ribonuclease Inhibitor"/>
    <property type="match status" value="1"/>
</dbReference>
<proteinExistence type="predicted"/>
<protein>
    <recommendedName>
        <fullName evidence="3">F-box domain-containing protein</fullName>
    </recommendedName>
</protein>
<dbReference type="Proteomes" id="UP000800235">
    <property type="component" value="Unassembled WGS sequence"/>
</dbReference>
<keyword evidence="2" id="KW-1185">Reference proteome</keyword>
<dbReference type="InterPro" id="IPR032675">
    <property type="entry name" value="LRR_dom_sf"/>
</dbReference>
<evidence type="ECO:0000313" key="1">
    <source>
        <dbReference type="EMBL" id="KAF2429107.1"/>
    </source>
</evidence>
<sequence length="374" mass="43598">MHSTFLSLPNELKQNVARFCTLESLRNLRLVNHESRANSSTPFKTSFRTKTIVLHWDSLWNFYQLSLNAEFCNLVETLIIRATFTETMREDDAEDWDKHIDHCNEQEEQLDMRRDVPVLCQALANFSNCVNFKISLWNPQQSYRYLGVDRPGRDLRMVDFDMEPRVPLRHRSSNSPIIGPEITNIFWELLEVFSSLDGKVVNSFSYSTYPESYWQSLEPMRLLWDWSHIMFRNPTANLVRALSHLTTLELMSLTLDGVESVHRTNKFSQLLTCCPNLTTLQLAGLHPCQGLSIEIVEWMRTVHLPYLRTFHMNRIAVEADATLCFLKRTRKTLSNLTLQEVVADEETETIWDEFWGVHGEGYETRHAESGMEGI</sequence>